<gene>
    <name evidence="1" type="ORF">G3T16_03155</name>
</gene>
<proteinExistence type="predicted"/>
<evidence type="ECO:0000313" key="1">
    <source>
        <dbReference type="EMBL" id="QIB64546.1"/>
    </source>
</evidence>
<dbReference type="Gene3D" id="3.30.530.20">
    <property type="match status" value="1"/>
</dbReference>
<dbReference type="RefSeq" id="WP_163493796.1">
    <property type="nucleotide sequence ID" value="NZ_CP048711.1"/>
</dbReference>
<accession>A0A6C0TXP4</accession>
<dbReference type="Proteomes" id="UP000477680">
    <property type="component" value="Chromosome"/>
</dbReference>
<protein>
    <recommendedName>
        <fullName evidence="3">SRPBCC family protein</fullName>
    </recommendedName>
</protein>
<evidence type="ECO:0000313" key="2">
    <source>
        <dbReference type="Proteomes" id="UP000477680"/>
    </source>
</evidence>
<dbReference type="InterPro" id="IPR023393">
    <property type="entry name" value="START-like_dom_sf"/>
</dbReference>
<evidence type="ECO:0008006" key="3">
    <source>
        <dbReference type="Google" id="ProtNLM"/>
    </source>
</evidence>
<dbReference type="KEGG" id="kim:G3T16_03155"/>
<sequence length="153" mass="17194">MMMQSPELSHCVTALVNAPAIMAFDFLSDPMALGRWSIGCMNTLHTDEEGVYVGRSLFSDAESWFSIDARPELMLIDYRIGIPASLVPRISVRVIPHEVCDLAENQCYVTLTSWRTSKMSMERWQALSATHEAEIWLIKSQIENCERGNVAGP</sequence>
<keyword evidence="2" id="KW-1185">Reference proteome</keyword>
<dbReference type="AlphaFoldDB" id="A0A6C0TXP4"/>
<organism evidence="1 2">
    <name type="scientific">Kineobactrum salinum</name>
    <dbReference type="NCBI Taxonomy" id="2708301"/>
    <lineage>
        <taxon>Bacteria</taxon>
        <taxon>Pseudomonadati</taxon>
        <taxon>Pseudomonadota</taxon>
        <taxon>Gammaproteobacteria</taxon>
        <taxon>Cellvibrionales</taxon>
        <taxon>Halieaceae</taxon>
        <taxon>Kineobactrum</taxon>
    </lineage>
</organism>
<reference evidence="1 2" key="1">
    <citation type="submission" date="2020-02" db="EMBL/GenBank/DDBJ databases">
        <title>Genome sequencing for Kineobactrum sp. M2.</title>
        <authorList>
            <person name="Park S.-J."/>
        </authorList>
    </citation>
    <scope>NUCLEOTIDE SEQUENCE [LARGE SCALE GENOMIC DNA]</scope>
    <source>
        <strain evidence="1 2">M2</strain>
    </source>
</reference>
<name>A0A6C0TXP4_9GAMM</name>
<dbReference type="SUPFAM" id="SSF55961">
    <property type="entry name" value="Bet v1-like"/>
    <property type="match status" value="1"/>
</dbReference>
<dbReference type="EMBL" id="CP048711">
    <property type="protein sequence ID" value="QIB64546.1"/>
    <property type="molecule type" value="Genomic_DNA"/>
</dbReference>